<dbReference type="EMBL" id="AJAS01000028">
    <property type="protein sequence ID" value="EOH95209.1"/>
    <property type="molecule type" value="Genomic_DNA"/>
</dbReference>
<accession>R2T4M3</accession>
<gene>
    <name evidence="1" type="ORF">UAY_03408</name>
</gene>
<dbReference type="HOGENOM" id="CLU_2418207_0_0_9"/>
<feature type="non-terminal residue" evidence="1">
    <location>
        <position position="1"/>
    </location>
</feature>
<name>R2T4M3_9ENTE</name>
<dbReference type="Proteomes" id="UP000013781">
    <property type="component" value="Unassembled WGS sequence"/>
</dbReference>
<evidence type="ECO:0000313" key="2">
    <source>
        <dbReference type="Proteomes" id="UP000013781"/>
    </source>
</evidence>
<dbReference type="InterPro" id="IPR032675">
    <property type="entry name" value="LRR_dom_sf"/>
</dbReference>
<dbReference type="InterPro" id="IPR011889">
    <property type="entry name" value="Liste_lipo_26"/>
</dbReference>
<dbReference type="RefSeq" id="WP_010766712.1">
    <property type="nucleotide sequence ID" value="NZ_KB946322.1"/>
</dbReference>
<reference evidence="1 2" key="1">
    <citation type="submission" date="2013-02" db="EMBL/GenBank/DDBJ databases">
        <title>The Genome Sequence of Enterococcus moraviensis BAA-383.</title>
        <authorList>
            <consortium name="The Broad Institute Genome Sequencing Platform"/>
            <consortium name="The Broad Institute Genome Sequencing Center for Infectious Disease"/>
            <person name="Earl A.M."/>
            <person name="Gilmore M.S."/>
            <person name="Lebreton F."/>
            <person name="Walker B."/>
            <person name="Young S.K."/>
            <person name="Zeng Q."/>
            <person name="Gargeya S."/>
            <person name="Fitzgerald M."/>
            <person name="Haas B."/>
            <person name="Abouelleil A."/>
            <person name="Alvarado L."/>
            <person name="Arachchi H.M."/>
            <person name="Berlin A.M."/>
            <person name="Chapman S.B."/>
            <person name="Dewar J."/>
            <person name="Goldberg J."/>
            <person name="Griggs A."/>
            <person name="Gujja S."/>
            <person name="Hansen M."/>
            <person name="Howarth C."/>
            <person name="Imamovic A."/>
            <person name="Larimer J."/>
            <person name="McCowan C."/>
            <person name="Murphy C."/>
            <person name="Neiman D."/>
            <person name="Pearson M."/>
            <person name="Priest M."/>
            <person name="Roberts A."/>
            <person name="Saif S."/>
            <person name="Shea T."/>
            <person name="Sisk P."/>
            <person name="Sykes S."/>
            <person name="Wortman J."/>
            <person name="Nusbaum C."/>
            <person name="Birren B."/>
        </authorList>
    </citation>
    <scope>NUCLEOTIDE SEQUENCE [LARGE SCALE GENOMIC DNA]</scope>
    <source>
        <strain evidence="1 2">ATCC BAA-383</strain>
    </source>
</reference>
<dbReference type="InterPro" id="IPR005046">
    <property type="entry name" value="DUF285"/>
</dbReference>
<comment type="caution">
    <text evidence="1">The sequence shown here is derived from an EMBL/GenBank/DDBJ whole genome shotgun (WGS) entry which is preliminary data.</text>
</comment>
<evidence type="ECO:0000313" key="1">
    <source>
        <dbReference type="EMBL" id="EOH95209.1"/>
    </source>
</evidence>
<proteinExistence type="predicted"/>
<dbReference type="NCBIfam" id="TIGR02167">
    <property type="entry name" value="Liste_lipo_26"/>
    <property type="match status" value="1"/>
</dbReference>
<sequence length="91" mass="10249">KLGKNASYLFSELSKLESIEGGNYLNTVQTTNMNSMFYKAQELTKVNVSNWNTSQVTTMSELSKLESIEGGNYLNTVQTTIRILCFTKHKS</sequence>
<dbReference type="Pfam" id="PF03382">
    <property type="entry name" value="DUF285"/>
    <property type="match status" value="1"/>
</dbReference>
<organism evidence="1 2">
    <name type="scientific">Enterococcus moraviensis ATCC BAA-383</name>
    <dbReference type="NCBI Taxonomy" id="1158609"/>
    <lineage>
        <taxon>Bacteria</taxon>
        <taxon>Bacillati</taxon>
        <taxon>Bacillota</taxon>
        <taxon>Bacilli</taxon>
        <taxon>Lactobacillales</taxon>
        <taxon>Enterococcaceae</taxon>
        <taxon>Enterococcus</taxon>
    </lineage>
</organism>
<protein>
    <submittedName>
        <fullName evidence="1">Bacterial surface protein 26-residue</fullName>
    </submittedName>
</protein>
<dbReference type="Gene3D" id="3.80.10.10">
    <property type="entry name" value="Ribonuclease Inhibitor"/>
    <property type="match status" value="1"/>
</dbReference>
<dbReference type="AlphaFoldDB" id="R2T4M3"/>